<evidence type="ECO:0000313" key="3">
    <source>
        <dbReference type="Proteomes" id="UP000013827"/>
    </source>
</evidence>
<accession>A0A0D3JE94</accession>
<dbReference type="HOGENOM" id="CLU_1471956_0_0_1"/>
<evidence type="ECO:0000313" key="2">
    <source>
        <dbReference type="EnsemblProtists" id="EOD21829"/>
    </source>
</evidence>
<keyword evidence="1" id="KW-0472">Membrane</keyword>
<dbReference type="Proteomes" id="UP000013827">
    <property type="component" value="Unassembled WGS sequence"/>
</dbReference>
<evidence type="ECO:0008006" key="4">
    <source>
        <dbReference type="Google" id="ProtNLM"/>
    </source>
</evidence>
<feature type="transmembrane region" description="Helical" evidence="1">
    <location>
        <begin position="16"/>
        <end position="33"/>
    </location>
</feature>
<dbReference type="AlphaFoldDB" id="A0A0D3JE94"/>
<reference evidence="3" key="1">
    <citation type="journal article" date="2013" name="Nature">
        <title>Pan genome of the phytoplankton Emiliania underpins its global distribution.</title>
        <authorList>
            <person name="Read B.A."/>
            <person name="Kegel J."/>
            <person name="Klute M.J."/>
            <person name="Kuo A."/>
            <person name="Lefebvre S.C."/>
            <person name="Maumus F."/>
            <person name="Mayer C."/>
            <person name="Miller J."/>
            <person name="Monier A."/>
            <person name="Salamov A."/>
            <person name="Young J."/>
            <person name="Aguilar M."/>
            <person name="Claverie J.M."/>
            <person name="Frickenhaus S."/>
            <person name="Gonzalez K."/>
            <person name="Herman E.K."/>
            <person name="Lin Y.C."/>
            <person name="Napier J."/>
            <person name="Ogata H."/>
            <person name="Sarno A.F."/>
            <person name="Shmutz J."/>
            <person name="Schroeder D."/>
            <person name="de Vargas C."/>
            <person name="Verret F."/>
            <person name="von Dassow P."/>
            <person name="Valentin K."/>
            <person name="Van de Peer Y."/>
            <person name="Wheeler G."/>
            <person name="Dacks J.B."/>
            <person name="Delwiche C.F."/>
            <person name="Dyhrman S.T."/>
            <person name="Glockner G."/>
            <person name="John U."/>
            <person name="Richards T."/>
            <person name="Worden A.Z."/>
            <person name="Zhang X."/>
            <person name="Grigoriev I.V."/>
            <person name="Allen A.E."/>
            <person name="Bidle K."/>
            <person name="Borodovsky M."/>
            <person name="Bowler C."/>
            <person name="Brownlee C."/>
            <person name="Cock J.M."/>
            <person name="Elias M."/>
            <person name="Gladyshev V.N."/>
            <person name="Groth M."/>
            <person name="Guda C."/>
            <person name="Hadaegh A."/>
            <person name="Iglesias-Rodriguez M.D."/>
            <person name="Jenkins J."/>
            <person name="Jones B.M."/>
            <person name="Lawson T."/>
            <person name="Leese F."/>
            <person name="Lindquist E."/>
            <person name="Lobanov A."/>
            <person name="Lomsadze A."/>
            <person name="Malik S.B."/>
            <person name="Marsh M.E."/>
            <person name="Mackinder L."/>
            <person name="Mock T."/>
            <person name="Mueller-Roeber B."/>
            <person name="Pagarete A."/>
            <person name="Parker M."/>
            <person name="Probert I."/>
            <person name="Quesneville H."/>
            <person name="Raines C."/>
            <person name="Rensing S.A."/>
            <person name="Riano-Pachon D.M."/>
            <person name="Richier S."/>
            <person name="Rokitta S."/>
            <person name="Shiraiwa Y."/>
            <person name="Soanes D.M."/>
            <person name="van der Giezen M."/>
            <person name="Wahlund T.M."/>
            <person name="Williams B."/>
            <person name="Wilson W."/>
            <person name="Wolfe G."/>
            <person name="Wurch L.L."/>
        </authorList>
    </citation>
    <scope>NUCLEOTIDE SEQUENCE</scope>
</reference>
<reference evidence="2" key="2">
    <citation type="submission" date="2024-10" db="UniProtKB">
        <authorList>
            <consortium name="EnsemblProtists"/>
        </authorList>
    </citation>
    <scope>IDENTIFICATION</scope>
</reference>
<organism evidence="2 3">
    <name type="scientific">Emiliania huxleyi (strain CCMP1516)</name>
    <dbReference type="NCBI Taxonomy" id="280463"/>
    <lineage>
        <taxon>Eukaryota</taxon>
        <taxon>Haptista</taxon>
        <taxon>Haptophyta</taxon>
        <taxon>Prymnesiophyceae</taxon>
        <taxon>Isochrysidales</taxon>
        <taxon>Noelaerhabdaceae</taxon>
        <taxon>Emiliania</taxon>
    </lineage>
</organism>
<sequence>CSDDPNNLPEVNKVKGVAIAVLVFGVISCLGFLVPGEWWGGLGGVLAVIGASVLLCCTGSGASASAGSHIGAGVLIASAAIVHAVAVIVYIVFWANVVNAVNDNCDDGVYSNPDDPNNQDEVDCDALSGVASAFIGVLIWPIIVIDIATFCVELICAIFSFQAAQAVRAQALPTTAGVPVAKPV</sequence>
<dbReference type="GeneID" id="17267395"/>
<dbReference type="EnsemblProtists" id="EOD21829">
    <property type="protein sequence ID" value="EOD21829"/>
    <property type="gene ID" value="EMIHUDRAFT_444390"/>
</dbReference>
<keyword evidence="3" id="KW-1185">Reference proteome</keyword>
<name>A0A0D3JE94_EMIH1</name>
<keyword evidence="1" id="KW-1133">Transmembrane helix</keyword>
<feature type="transmembrane region" description="Helical" evidence="1">
    <location>
        <begin position="70"/>
        <end position="93"/>
    </location>
</feature>
<dbReference type="PaxDb" id="2903-EOD21829"/>
<evidence type="ECO:0000256" key="1">
    <source>
        <dbReference type="SAM" id="Phobius"/>
    </source>
</evidence>
<feature type="transmembrane region" description="Helical" evidence="1">
    <location>
        <begin position="138"/>
        <end position="161"/>
    </location>
</feature>
<dbReference type="KEGG" id="ehx:EMIHUDRAFT_444390"/>
<keyword evidence="1" id="KW-0812">Transmembrane</keyword>
<protein>
    <recommendedName>
        <fullName evidence="4">Transmembrane protein</fullName>
    </recommendedName>
</protein>
<proteinExistence type="predicted"/>
<dbReference type="RefSeq" id="XP_005774258.1">
    <property type="nucleotide sequence ID" value="XM_005774201.1"/>
</dbReference>
<feature type="transmembrane region" description="Helical" evidence="1">
    <location>
        <begin position="39"/>
        <end position="58"/>
    </location>
</feature>